<dbReference type="AlphaFoldDB" id="A0A1I4X4A7"/>
<dbReference type="Proteomes" id="UP000199614">
    <property type="component" value="Unassembled WGS sequence"/>
</dbReference>
<reference evidence="1 2" key="1">
    <citation type="submission" date="2016-10" db="EMBL/GenBank/DDBJ databases">
        <authorList>
            <person name="de Groot N.N."/>
        </authorList>
    </citation>
    <scope>NUCLEOTIDE SEQUENCE [LARGE SCALE GENOMIC DNA]</scope>
    <source>
        <strain evidence="1 2">CGMCC 4.1877</strain>
    </source>
</reference>
<dbReference type="EMBL" id="FOUY01000010">
    <property type="protein sequence ID" value="SFN20246.1"/>
    <property type="molecule type" value="Genomic_DNA"/>
</dbReference>
<evidence type="ECO:0000313" key="2">
    <source>
        <dbReference type="Proteomes" id="UP000199614"/>
    </source>
</evidence>
<organism evidence="1 2">
    <name type="scientific">Pseudonocardia ammonioxydans</name>
    <dbReference type="NCBI Taxonomy" id="260086"/>
    <lineage>
        <taxon>Bacteria</taxon>
        <taxon>Bacillati</taxon>
        <taxon>Actinomycetota</taxon>
        <taxon>Actinomycetes</taxon>
        <taxon>Pseudonocardiales</taxon>
        <taxon>Pseudonocardiaceae</taxon>
        <taxon>Pseudonocardia</taxon>
    </lineage>
</organism>
<sequence>MAVRPYEFQVEGYLAEQGRESFADLDIEEVPAGLVLRGEVVDESHLHGIMARFRVHGLVVVSAQPLRE</sequence>
<dbReference type="OrthoDB" id="3577141at2"/>
<dbReference type="STRING" id="260086.SAMN05216207_101019"/>
<keyword evidence="2" id="KW-1185">Reference proteome</keyword>
<proteinExistence type="predicted"/>
<protein>
    <submittedName>
        <fullName evidence="1">Uncharacterized protein</fullName>
    </submittedName>
</protein>
<accession>A0A1I4X4A7</accession>
<name>A0A1I4X4A7_PSUAM</name>
<dbReference type="RefSeq" id="WP_093341492.1">
    <property type="nucleotide sequence ID" value="NZ_FOUY01000010.1"/>
</dbReference>
<gene>
    <name evidence="1" type="ORF">SAMN05216207_101019</name>
</gene>
<evidence type="ECO:0000313" key="1">
    <source>
        <dbReference type="EMBL" id="SFN20246.1"/>
    </source>
</evidence>